<dbReference type="InterPro" id="IPR006282">
    <property type="entry name" value="Thi_PPkinase"/>
</dbReference>
<dbReference type="GO" id="GO:0016301">
    <property type="term" value="F:kinase activity"/>
    <property type="evidence" value="ECO:0007669"/>
    <property type="project" value="UniProtKB-KW"/>
</dbReference>
<dbReference type="Proteomes" id="UP000253208">
    <property type="component" value="Unassembled WGS sequence"/>
</dbReference>
<evidence type="ECO:0000313" key="7">
    <source>
        <dbReference type="EMBL" id="RCH44029.1"/>
    </source>
</evidence>
<evidence type="ECO:0000256" key="2">
    <source>
        <dbReference type="ARBA" id="ARBA00022741"/>
    </source>
</evidence>
<protein>
    <recommendedName>
        <fullName evidence="5">Thiamine diphosphokinase</fullName>
        <ecNumber evidence="5">2.7.6.2</ecNumber>
    </recommendedName>
</protein>
<dbReference type="InterPro" id="IPR053149">
    <property type="entry name" value="TPK"/>
</dbReference>
<keyword evidence="4" id="KW-0067">ATP-binding</keyword>
<evidence type="ECO:0000313" key="8">
    <source>
        <dbReference type="Proteomes" id="UP000253208"/>
    </source>
</evidence>
<dbReference type="InterPro" id="IPR036759">
    <property type="entry name" value="TPK_catalytic_sf"/>
</dbReference>
<keyword evidence="3 7" id="KW-0418">Kinase</keyword>
<evidence type="ECO:0000259" key="6">
    <source>
        <dbReference type="SMART" id="SM00983"/>
    </source>
</evidence>
<gene>
    <name evidence="7" type="ORF">C4886_08530</name>
</gene>
<dbReference type="SUPFAM" id="SSF63999">
    <property type="entry name" value="Thiamin pyrophosphokinase, catalytic domain"/>
    <property type="match status" value="1"/>
</dbReference>
<dbReference type="Pfam" id="PF04265">
    <property type="entry name" value="TPK_B1_binding"/>
    <property type="match status" value="1"/>
</dbReference>
<keyword evidence="1" id="KW-0808">Transferase</keyword>
<organism evidence="7 8">
    <name type="scientific">Blautia obeum</name>
    <dbReference type="NCBI Taxonomy" id="40520"/>
    <lineage>
        <taxon>Bacteria</taxon>
        <taxon>Bacillati</taxon>
        <taxon>Bacillota</taxon>
        <taxon>Clostridia</taxon>
        <taxon>Lachnospirales</taxon>
        <taxon>Lachnospiraceae</taxon>
        <taxon>Blautia</taxon>
    </lineage>
</organism>
<dbReference type="EC" id="2.7.6.2" evidence="5"/>
<evidence type="ECO:0000256" key="5">
    <source>
        <dbReference type="NCBIfam" id="TIGR01378"/>
    </source>
</evidence>
<dbReference type="AlphaFoldDB" id="A0A367G2C1"/>
<dbReference type="GO" id="GO:0005524">
    <property type="term" value="F:ATP binding"/>
    <property type="evidence" value="ECO:0007669"/>
    <property type="project" value="UniProtKB-KW"/>
</dbReference>
<sequence length="224" mass="24892">MIDTIIISGGNIQNGFALDFLKKRIEESRGEKITLVAADKGMEWFMKNREFIPDLAIGDFDSLSEEGQKYMESLKGTEIIRLKPEKDDSDTQSAVNQMIRKGAKDILILGATGTRLDHVLANLGLLSMGKEQGVRIAIADQWNYITLAESGTILHREEQFGKYVSFFTVGGDVTGLTLKGFKYPLNGYHLTVEDSGLTVSNEISEETAEILYESGQLLMIMSRD</sequence>
<dbReference type="EMBL" id="PSQG01000010">
    <property type="protein sequence ID" value="RCH44029.1"/>
    <property type="molecule type" value="Genomic_DNA"/>
</dbReference>
<feature type="domain" description="Thiamin pyrophosphokinase thiamin-binding" evidence="6">
    <location>
        <begin position="151"/>
        <end position="218"/>
    </location>
</feature>
<dbReference type="SMART" id="SM00983">
    <property type="entry name" value="TPK_B1_binding"/>
    <property type="match status" value="1"/>
</dbReference>
<dbReference type="InterPro" id="IPR007373">
    <property type="entry name" value="Thiamin_PyroPKinase_B1-bd"/>
</dbReference>
<reference evidence="7 8" key="1">
    <citation type="submission" date="2018-02" db="EMBL/GenBank/DDBJ databases">
        <title>Complete genome sequencing of Faecalibacterium prausnitzii strains isolated from the human gut.</title>
        <authorList>
            <person name="Fitzgerald B.C."/>
            <person name="Shkoporov A.N."/>
            <person name="Ross P.R."/>
            <person name="Hill C."/>
        </authorList>
    </citation>
    <scope>NUCLEOTIDE SEQUENCE [LARGE SCALE GENOMIC DNA]</scope>
    <source>
        <strain evidence="7 8">APC942/31-1</strain>
    </source>
</reference>
<evidence type="ECO:0000256" key="4">
    <source>
        <dbReference type="ARBA" id="ARBA00022840"/>
    </source>
</evidence>
<dbReference type="PANTHER" id="PTHR41299:SF1">
    <property type="entry name" value="THIAMINE PYROPHOSPHOKINASE"/>
    <property type="match status" value="1"/>
</dbReference>
<dbReference type="RefSeq" id="WP_114002107.1">
    <property type="nucleotide sequence ID" value="NZ_PSQG01000010.1"/>
</dbReference>
<evidence type="ECO:0000256" key="3">
    <source>
        <dbReference type="ARBA" id="ARBA00022777"/>
    </source>
</evidence>
<dbReference type="GO" id="GO:0009229">
    <property type="term" value="P:thiamine diphosphate biosynthetic process"/>
    <property type="evidence" value="ECO:0007669"/>
    <property type="project" value="InterPro"/>
</dbReference>
<dbReference type="InterPro" id="IPR036371">
    <property type="entry name" value="TPK_B1-bd_sf"/>
</dbReference>
<dbReference type="GO" id="GO:0030975">
    <property type="term" value="F:thiamine binding"/>
    <property type="evidence" value="ECO:0007669"/>
    <property type="project" value="InterPro"/>
</dbReference>
<dbReference type="CDD" id="cd07995">
    <property type="entry name" value="TPK"/>
    <property type="match status" value="1"/>
</dbReference>
<proteinExistence type="predicted"/>
<accession>A0A367G2C1</accession>
<dbReference type="PANTHER" id="PTHR41299">
    <property type="entry name" value="THIAMINE PYROPHOSPHOKINASE"/>
    <property type="match status" value="1"/>
</dbReference>
<dbReference type="GO" id="GO:0004788">
    <property type="term" value="F:thiamine diphosphokinase activity"/>
    <property type="evidence" value="ECO:0007669"/>
    <property type="project" value="UniProtKB-UniRule"/>
</dbReference>
<dbReference type="Gene3D" id="3.40.50.10240">
    <property type="entry name" value="Thiamin pyrophosphokinase, catalytic domain"/>
    <property type="match status" value="1"/>
</dbReference>
<dbReference type="NCBIfam" id="TIGR01378">
    <property type="entry name" value="thi_PPkinase"/>
    <property type="match status" value="1"/>
</dbReference>
<name>A0A367G2C1_9FIRM</name>
<evidence type="ECO:0000256" key="1">
    <source>
        <dbReference type="ARBA" id="ARBA00022679"/>
    </source>
</evidence>
<keyword evidence="2" id="KW-0547">Nucleotide-binding</keyword>
<dbReference type="Pfam" id="PF04263">
    <property type="entry name" value="TPK_catalytic"/>
    <property type="match status" value="1"/>
</dbReference>
<dbReference type="GO" id="GO:0006772">
    <property type="term" value="P:thiamine metabolic process"/>
    <property type="evidence" value="ECO:0007669"/>
    <property type="project" value="UniProtKB-UniRule"/>
</dbReference>
<dbReference type="InterPro" id="IPR007371">
    <property type="entry name" value="TPK_catalytic"/>
</dbReference>
<dbReference type="SUPFAM" id="SSF63862">
    <property type="entry name" value="Thiamin pyrophosphokinase, substrate-binding domain"/>
    <property type="match status" value="1"/>
</dbReference>
<comment type="caution">
    <text evidence="7">The sequence shown here is derived from an EMBL/GenBank/DDBJ whole genome shotgun (WGS) entry which is preliminary data.</text>
</comment>